<keyword evidence="3" id="KW-1185">Reference proteome</keyword>
<dbReference type="RefSeq" id="WP_353530402.1">
    <property type="nucleotide sequence ID" value="NZ_JBBMEX010000004.1"/>
</dbReference>
<keyword evidence="1" id="KW-1133">Transmembrane helix</keyword>
<protein>
    <submittedName>
        <fullName evidence="2">SpoIIIAC/SpoIIIAD family protein</fullName>
    </submittedName>
</protein>
<accession>A0ABV1HC37</accession>
<evidence type="ECO:0000313" key="3">
    <source>
        <dbReference type="Proteomes" id="UP001454489"/>
    </source>
</evidence>
<gene>
    <name evidence="2" type="ORF">WMO43_05225</name>
</gene>
<organism evidence="2 3">
    <name type="scientific">Maccoyibacter intestinihominis</name>
    <dbReference type="NCBI Taxonomy" id="3133499"/>
    <lineage>
        <taxon>Bacteria</taxon>
        <taxon>Bacillati</taxon>
        <taxon>Bacillota</taxon>
        <taxon>Clostridia</taxon>
        <taxon>Lachnospirales</taxon>
        <taxon>Lachnospiraceae</taxon>
        <taxon>Maccoyibacter</taxon>
    </lineage>
</organism>
<keyword evidence="1" id="KW-0472">Membrane</keyword>
<dbReference type="Proteomes" id="UP001454489">
    <property type="component" value="Unassembled WGS sequence"/>
</dbReference>
<feature type="transmembrane region" description="Helical" evidence="1">
    <location>
        <begin position="106"/>
        <end position="124"/>
    </location>
</feature>
<dbReference type="EMBL" id="JBBMEX010000004">
    <property type="protein sequence ID" value="MEQ2557280.1"/>
    <property type="molecule type" value="Genomic_DNA"/>
</dbReference>
<evidence type="ECO:0000313" key="2">
    <source>
        <dbReference type="EMBL" id="MEQ2557280.1"/>
    </source>
</evidence>
<name>A0ABV1HC37_9FIRM</name>
<keyword evidence="1" id="KW-0812">Transmembrane</keyword>
<reference evidence="2 3" key="1">
    <citation type="submission" date="2024-03" db="EMBL/GenBank/DDBJ databases">
        <title>Human intestinal bacterial collection.</title>
        <authorList>
            <person name="Pauvert C."/>
            <person name="Hitch T.C.A."/>
            <person name="Clavel T."/>
        </authorList>
    </citation>
    <scope>NUCLEOTIDE SEQUENCE [LARGE SCALE GENOMIC DNA]</scope>
    <source>
        <strain evidence="2 3">CLA-AA-H185</strain>
    </source>
</reference>
<comment type="caution">
    <text evidence="2">The sequence shown here is derived from an EMBL/GenBank/DDBJ whole genome shotgun (WGS) entry which is preliminary data.</text>
</comment>
<dbReference type="InterPro" id="IPR025664">
    <property type="entry name" value="Spore_III_AC/AD"/>
</dbReference>
<dbReference type="Pfam" id="PF06686">
    <property type="entry name" value="SpoIIIAC"/>
    <property type="match status" value="2"/>
</dbReference>
<sequence length="127" mass="13813">MDILKIAMIGMAGVCLAIPLKSYKAEYGMLISLGTCVCIFIYLVTKLEIVVEYIGRIETVLNLDGGYIRLMLKMMGITYVAQFAAEICKDAGYGAVGSQIELFGKVSILFVSMPVLLALLQTVGDFL</sequence>
<proteinExistence type="predicted"/>
<feature type="transmembrane region" description="Helical" evidence="1">
    <location>
        <begin position="30"/>
        <end position="54"/>
    </location>
</feature>
<evidence type="ECO:0000256" key="1">
    <source>
        <dbReference type="SAM" id="Phobius"/>
    </source>
</evidence>